<dbReference type="Gene3D" id="2.60.120.260">
    <property type="entry name" value="Galactose-binding domain-like"/>
    <property type="match status" value="1"/>
</dbReference>
<organism evidence="2 3">
    <name type="scientific">Pelosinus baikalensis</name>
    <dbReference type="NCBI Taxonomy" id="2892015"/>
    <lineage>
        <taxon>Bacteria</taxon>
        <taxon>Bacillati</taxon>
        <taxon>Bacillota</taxon>
        <taxon>Negativicutes</taxon>
        <taxon>Selenomonadales</taxon>
        <taxon>Sporomusaceae</taxon>
        <taxon>Pelosinus</taxon>
    </lineage>
</organism>
<name>A0ABS8HQB7_9FIRM</name>
<protein>
    <recommendedName>
        <fullName evidence="1">Carbohydrate esterase 2 N-terminal domain-containing protein</fullName>
    </recommendedName>
</protein>
<evidence type="ECO:0000259" key="1">
    <source>
        <dbReference type="Pfam" id="PF17996"/>
    </source>
</evidence>
<feature type="domain" description="Carbohydrate esterase 2 N-terminal" evidence="1">
    <location>
        <begin position="51"/>
        <end position="144"/>
    </location>
</feature>
<reference evidence="2" key="1">
    <citation type="submission" date="2021-11" db="EMBL/GenBank/DDBJ databases">
        <title>Description of a new species Pelosinus isolated from the bottom sediments of Lake Baikal.</title>
        <authorList>
            <person name="Zakharyuk A."/>
        </authorList>
    </citation>
    <scope>NUCLEOTIDE SEQUENCE</scope>
    <source>
        <strain evidence="2">Bkl1</strain>
    </source>
</reference>
<dbReference type="RefSeq" id="WP_229533807.1">
    <property type="nucleotide sequence ID" value="NZ_JAJHJB010000002.1"/>
</dbReference>
<proteinExistence type="predicted"/>
<accession>A0ABS8HQB7</accession>
<dbReference type="EMBL" id="JAJHJB010000002">
    <property type="protein sequence ID" value="MCC5464312.1"/>
    <property type="molecule type" value="Genomic_DNA"/>
</dbReference>
<gene>
    <name evidence="2" type="ORF">LMF89_02895</name>
</gene>
<dbReference type="Proteomes" id="UP001165492">
    <property type="component" value="Unassembled WGS sequence"/>
</dbReference>
<comment type="caution">
    <text evidence="2">The sequence shown here is derived from an EMBL/GenBank/DDBJ whole genome shotgun (WGS) entry which is preliminary data.</text>
</comment>
<evidence type="ECO:0000313" key="3">
    <source>
        <dbReference type="Proteomes" id="UP001165492"/>
    </source>
</evidence>
<evidence type="ECO:0000313" key="2">
    <source>
        <dbReference type="EMBL" id="MCC5464312.1"/>
    </source>
</evidence>
<dbReference type="Pfam" id="PF17996">
    <property type="entry name" value="CE2_N"/>
    <property type="match status" value="1"/>
</dbReference>
<keyword evidence="3" id="KW-1185">Reference proteome</keyword>
<sequence length="220" mass="24435">MATVGQSLTAPETGWKRYDDKDLNVTYVGNGWGAYTESDCWNGTYHSTIGSGSYLAFNFTGTKIRIIGNRYTDRSASIDIFIDGVKVSSFSQVSSSIISMSLDADIQNLTNAEHSVKIVVNEASSLGYYDFDAIDIDETGELKPYTPLPSEYGLLRVTMIDSSEREYRVSTAVIEGFINWYTRTIGTGSSCYSLNDIVDNSKEYLSFEKIISFKVIPLKD</sequence>
<dbReference type="InterPro" id="IPR040794">
    <property type="entry name" value="CE2_N"/>
</dbReference>